<feature type="domain" description="Ig-like" evidence="1">
    <location>
        <begin position="7"/>
        <end position="105"/>
    </location>
</feature>
<accession>A0AAW0WYD8</accession>
<feature type="non-terminal residue" evidence="2">
    <location>
        <position position="105"/>
    </location>
</feature>
<dbReference type="EMBL" id="JARKIK010000055">
    <property type="protein sequence ID" value="KAK8733014.1"/>
    <property type="molecule type" value="Genomic_DNA"/>
</dbReference>
<gene>
    <name evidence="2" type="ORF">OTU49_006706</name>
</gene>
<keyword evidence="3" id="KW-1185">Reference proteome</keyword>
<dbReference type="PANTHER" id="PTHR21261:SF15">
    <property type="entry name" value="BEATEN PATH IIIA, ISOFORM D-RELATED"/>
    <property type="match status" value="1"/>
</dbReference>
<dbReference type="InterPro" id="IPR007110">
    <property type="entry name" value="Ig-like_dom"/>
</dbReference>
<dbReference type="PANTHER" id="PTHR21261">
    <property type="entry name" value="BEAT PROTEIN"/>
    <property type="match status" value="1"/>
</dbReference>
<comment type="caution">
    <text evidence="2">The sequence shown here is derived from an EMBL/GenBank/DDBJ whole genome shotgun (WGS) entry which is preliminary data.</text>
</comment>
<protein>
    <recommendedName>
        <fullName evidence="1">Ig-like domain-containing protein</fullName>
    </recommendedName>
</protein>
<proteinExistence type="predicted"/>
<dbReference type="AlphaFoldDB" id="A0AAW0WYD8"/>
<evidence type="ECO:0000259" key="1">
    <source>
        <dbReference type="PROSITE" id="PS50835"/>
    </source>
</evidence>
<dbReference type="InterPro" id="IPR036179">
    <property type="entry name" value="Ig-like_dom_sf"/>
</dbReference>
<dbReference type="SUPFAM" id="SSF48726">
    <property type="entry name" value="Immunoglobulin"/>
    <property type="match status" value="1"/>
</dbReference>
<feature type="non-terminal residue" evidence="2">
    <location>
        <position position="1"/>
    </location>
</feature>
<organism evidence="2 3">
    <name type="scientific">Cherax quadricarinatus</name>
    <name type="common">Australian red claw crayfish</name>
    <dbReference type="NCBI Taxonomy" id="27406"/>
    <lineage>
        <taxon>Eukaryota</taxon>
        <taxon>Metazoa</taxon>
        <taxon>Ecdysozoa</taxon>
        <taxon>Arthropoda</taxon>
        <taxon>Crustacea</taxon>
        <taxon>Multicrustacea</taxon>
        <taxon>Malacostraca</taxon>
        <taxon>Eumalacostraca</taxon>
        <taxon>Eucarida</taxon>
        <taxon>Decapoda</taxon>
        <taxon>Pleocyemata</taxon>
        <taxon>Astacidea</taxon>
        <taxon>Parastacoidea</taxon>
        <taxon>Parastacidae</taxon>
        <taxon>Cherax</taxon>
    </lineage>
</organism>
<dbReference type="PROSITE" id="PS50835">
    <property type="entry name" value="IG_LIKE"/>
    <property type="match status" value="1"/>
</dbReference>
<dbReference type="InterPro" id="IPR013783">
    <property type="entry name" value="Ig-like_fold"/>
</dbReference>
<sequence>SFASRGPWVQVQRFLVPRYVALGVNVTLECDYVVQQHATLYSLKWYKGNSQFYQYIPSLPQQHAAFSVRGLDQGQVVEGREGRRLDVLGVTLAASDVYRCELVAE</sequence>
<dbReference type="Proteomes" id="UP001445076">
    <property type="component" value="Unassembled WGS sequence"/>
</dbReference>
<evidence type="ECO:0000313" key="3">
    <source>
        <dbReference type="Proteomes" id="UP001445076"/>
    </source>
</evidence>
<reference evidence="2 3" key="1">
    <citation type="journal article" date="2024" name="BMC Genomics">
        <title>Genome assembly of redclaw crayfish (Cherax quadricarinatus) provides insights into its immune adaptation and hypoxia tolerance.</title>
        <authorList>
            <person name="Liu Z."/>
            <person name="Zheng J."/>
            <person name="Li H."/>
            <person name="Fang K."/>
            <person name="Wang S."/>
            <person name="He J."/>
            <person name="Zhou D."/>
            <person name="Weng S."/>
            <person name="Chi M."/>
            <person name="Gu Z."/>
            <person name="He J."/>
            <person name="Li F."/>
            <person name="Wang M."/>
        </authorList>
    </citation>
    <scope>NUCLEOTIDE SEQUENCE [LARGE SCALE GENOMIC DNA]</scope>
    <source>
        <strain evidence="2">ZL_2023a</strain>
    </source>
</reference>
<dbReference type="Gene3D" id="2.60.40.10">
    <property type="entry name" value="Immunoglobulins"/>
    <property type="match status" value="1"/>
</dbReference>
<evidence type="ECO:0000313" key="2">
    <source>
        <dbReference type="EMBL" id="KAK8733014.1"/>
    </source>
</evidence>
<name>A0AAW0WYD8_CHEQU</name>